<dbReference type="AlphaFoldDB" id="A0A520LKT1"/>
<evidence type="ECO:0000313" key="3">
    <source>
        <dbReference type="Proteomes" id="UP000318148"/>
    </source>
</evidence>
<dbReference type="SUPFAM" id="SSF50249">
    <property type="entry name" value="Nucleic acid-binding proteins"/>
    <property type="match status" value="1"/>
</dbReference>
<dbReference type="Pfam" id="PF17191">
    <property type="entry name" value="RecG_wedge"/>
    <property type="match status" value="1"/>
</dbReference>
<organism evidence="2 3">
    <name type="scientific">SAR92 clade bacterium</name>
    <dbReference type="NCBI Taxonomy" id="2315479"/>
    <lineage>
        <taxon>Bacteria</taxon>
        <taxon>Pseudomonadati</taxon>
        <taxon>Pseudomonadota</taxon>
        <taxon>Gammaproteobacteria</taxon>
        <taxon>Cellvibrionales</taxon>
        <taxon>Porticoccaceae</taxon>
        <taxon>SAR92 clade</taxon>
    </lineage>
</organism>
<protein>
    <recommendedName>
        <fullName evidence="1">RecG wedge domain-containing protein</fullName>
    </recommendedName>
</protein>
<evidence type="ECO:0000313" key="2">
    <source>
        <dbReference type="EMBL" id="RZO05576.1"/>
    </source>
</evidence>
<accession>A0A520LKT1</accession>
<feature type="domain" description="RecG wedge" evidence="1">
    <location>
        <begin position="17"/>
        <end position="67"/>
    </location>
</feature>
<dbReference type="Gene3D" id="1.10.150.20">
    <property type="entry name" value="5' to 3' exonuclease, C-terminal subdomain"/>
    <property type="match status" value="1"/>
</dbReference>
<reference evidence="2 3" key="1">
    <citation type="submission" date="2019-02" db="EMBL/GenBank/DDBJ databases">
        <title>Prokaryotic population dynamics and viral predation in marine succession experiment using metagenomics: the confinement effect.</title>
        <authorList>
            <person name="Haro-Moreno J.M."/>
            <person name="Rodriguez-Valera F."/>
            <person name="Lopez-Perez M."/>
        </authorList>
    </citation>
    <scope>NUCLEOTIDE SEQUENCE [LARGE SCALE GENOMIC DNA]</scope>
    <source>
        <strain evidence="2">MED-G169</strain>
    </source>
</reference>
<comment type="caution">
    <text evidence="2">The sequence shown here is derived from an EMBL/GenBank/DDBJ whole genome shotgun (WGS) entry which is preliminary data.</text>
</comment>
<dbReference type="InterPro" id="IPR033454">
    <property type="entry name" value="RecG_wedge"/>
</dbReference>
<sequence>MIKKNNELNSPLSSLPGVGPKITQKLNNINLSTFKDALFHLPYRYVDRTKVTKISDLKLNNYVVIEG</sequence>
<dbReference type="Proteomes" id="UP000318148">
    <property type="component" value="Unassembled WGS sequence"/>
</dbReference>
<gene>
    <name evidence="2" type="ORF">EVB02_03225</name>
</gene>
<evidence type="ECO:0000259" key="1">
    <source>
        <dbReference type="Pfam" id="PF17191"/>
    </source>
</evidence>
<dbReference type="EMBL" id="SHBO01000039">
    <property type="protein sequence ID" value="RZO05576.1"/>
    <property type="molecule type" value="Genomic_DNA"/>
</dbReference>
<dbReference type="InterPro" id="IPR012340">
    <property type="entry name" value="NA-bd_OB-fold"/>
</dbReference>
<feature type="non-terminal residue" evidence="2">
    <location>
        <position position="67"/>
    </location>
</feature>
<proteinExistence type="predicted"/>
<name>A0A520LKT1_9GAMM</name>